<feature type="transmembrane region" description="Helical" evidence="1">
    <location>
        <begin position="274"/>
        <end position="295"/>
    </location>
</feature>
<keyword evidence="1" id="KW-0812">Transmembrane</keyword>
<keyword evidence="3" id="KW-1185">Reference proteome</keyword>
<proteinExistence type="predicted"/>
<feature type="transmembrane region" description="Helical" evidence="1">
    <location>
        <begin position="138"/>
        <end position="158"/>
    </location>
</feature>
<gene>
    <name evidence="2" type="ORF">PCOR1329_LOCUS73395</name>
</gene>
<evidence type="ECO:0000313" key="2">
    <source>
        <dbReference type="EMBL" id="CAK0894324.1"/>
    </source>
</evidence>
<comment type="caution">
    <text evidence="2">The sequence shown here is derived from an EMBL/GenBank/DDBJ whole genome shotgun (WGS) entry which is preliminary data.</text>
</comment>
<keyword evidence="1" id="KW-1133">Transmembrane helix</keyword>
<keyword evidence="1" id="KW-0472">Membrane</keyword>
<evidence type="ECO:0000313" key="3">
    <source>
        <dbReference type="Proteomes" id="UP001189429"/>
    </source>
</evidence>
<reference evidence="2" key="1">
    <citation type="submission" date="2023-10" db="EMBL/GenBank/DDBJ databases">
        <authorList>
            <person name="Chen Y."/>
            <person name="Shah S."/>
            <person name="Dougan E. K."/>
            <person name="Thang M."/>
            <person name="Chan C."/>
        </authorList>
    </citation>
    <scope>NUCLEOTIDE SEQUENCE [LARGE SCALE GENOMIC DNA]</scope>
</reference>
<name>A0ABN9X4M4_9DINO</name>
<dbReference type="EMBL" id="CAUYUJ010019882">
    <property type="protein sequence ID" value="CAK0894324.1"/>
    <property type="molecule type" value="Genomic_DNA"/>
</dbReference>
<feature type="transmembrane region" description="Helical" evidence="1">
    <location>
        <begin position="164"/>
        <end position="186"/>
    </location>
</feature>
<protein>
    <submittedName>
        <fullName evidence="2">Uncharacterized protein</fullName>
    </submittedName>
</protein>
<sequence>MGQDRRVSPTRRRPCCSAAWSTYRCREADLNGIRAIFGSVDLARDVRVSLVRASGPTSLTSAMRGVFEAIASPFGEVRLSPEQVFYMALAQRLFMTNIIMNFPLYYMPPFKYWCGGDGNNAKFPCSISWMIRKGAPRCSTFCTWLPGWVFLLYAAFLHEQSNALGIQALVLSMFVSGFITCIAFPIREDIPMGSHDTVHDIGAMVYVAHHLLLSEWFLGVDCLFGSNLHGLGFTVNTLVCAAVQHLRKNDNRLARHLYGRWFCGSPAQIRYDSYLYIIELVFAVTENCLFIFFVSGMSSGSAVGS</sequence>
<evidence type="ECO:0000256" key="1">
    <source>
        <dbReference type="SAM" id="Phobius"/>
    </source>
</evidence>
<organism evidence="2 3">
    <name type="scientific">Prorocentrum cordatum</name>
    <dbReference type="NCBI Taxonomy" id="2364126"/>
    <lineage>
        <taxon>Eukaryota</taxon>
        <taxon>Sar</taxon>
        <taxon>Alveolata</taxon>
        <taxon>Dinophyceae</taxon>
        <taxon>Prorocentrales</taxon>
        <taxon>Prorocentraceae</taxon>
        <taxon>Prorocentrum</taxon>
    </lineage>
</organism>
<accession>A0ABN9X4M4</accession>
<dbReference type="Proteomes" id="UP001189429">
    <property type="component" value="Unassembled WGS sequence"/>
</dbReference>